<dbReference type="Pfam" id="PF00512">
    <property type="entry name" value="HisKA"/>
    <property type="match status" value="1"/>
</dbReference>
<accession>A0ABU9HLE7</accession>
<evidence type="ECO:0000313" key="8">
    <source>
        <dbReference type="EMBL" id="MEL1240791.1"/>
    </source>
</evidence>
<dbReference type="InterPro" id="IPR005467">
    <property type="entry name" value="His_kinase_dom"/>
</dbReference>
<feature type="domain" description="Histidine kinase" evidence="6">
    <location>
        <begin position="129"/>
        <end position="345"/>
    </location>
</feature>
<evidence type="ECO:0000256" key="1">
    <source>
        <dbReference type="ARBA" id="ARBA00000085"/>
    </source>
</evidence>
<dbReference type="InterPro" id="IPR036890">
    <property type="entry name" value="HATPase_C_sf"/>
</dbReference>
<dbReference type="Pfam" id="PF02518">
    <property type="entry name" value="HATPase_c"/>
    <property type="match status" value="1"/>
</dbReference>
<feature type="domain" description="Response regulatory" evidence="7">
    <location>
        <begin position="373"/>
        <end position="491"/>
    </location>
</feature>
<dbReference type="SMART" id="SM00388">
    <property type="entry name" value="HisKA"/>
    <property type="match status" value="1"/>
</dbReference>
<dbReference type="PANTHER" id="PTHR45339">
    <property type="entry name" value="HYBRID SIGNAL TRANSDUCTION HISTIDINE KINASE J"/>
    <property type="match status" value="1"/>
</dbReference>
<dbReference type="PANTHER" id="PTHR45339:SF1">
    <property type="entry name" value="HYBRID SIGNAL TRANSDUCTION HISTIDINE KINASE J"/>
    <property type="match status" value="1"/>
</dbReference>
<evidence type="ECO:0000256" key="3">
    <source>
        <dbReference type="ARBA" id="ARBA00022553"/>
    </source>
</evidence>
<keyword evidence="3 5" id="KW-0597">Phosphoprotein</keyword>
<dbReference type="SMART" id="SM00448">
    <property type="entry name" value="REC"/>
    <property type="match status" value="1"/>
</dbReference>
<comment type="caution">
    <text evidence="8">The sequence shown here is derived from an EMBL/GenBank/DDBJ whole genome shotgun (WGS) entry which is preliminary data.</text>
</comment>
<reference evidence="8 9" key="1">
    <citation type="submission" date="2024-04" db="EMBL/GenBank/DDBJ databases">
        <title>Flavobacterium sp. DGU99 16S ribosomal RNA gene Genome sequencing and assembly.</title>
        <authorList>
            <person name="Park S."/>
        </authorList>
    </citation>
    <scope>NUCLEOTIDE SEQUENCE [LARGE SCALE GENOMIC DNA]</scope>
    <source>
        <strain evidence="8 9">DGU99</strain>
    </source>
</reference>
<dbReference type="Gene3D" id="3.40.50.2300">
    <property type="match status" value="1"/>
</dbReference>
<protein>
    <recommendedName>
        <fullName evidence="2">histidine kinase</fullName>
        <ecNumber evidence="2">2.7.13.3</ecNumber>
    </recommendedName>
</protein>
<evidence type="ECO:0000256" key="4">
    <source>
        <dbReference type="ARBA" id="ARBA00023012"/>
    </source>
</evidence>
<dbReference type="Pfam" id="PF00072">
    <property type="entry name" value="Response_reg"/>
    <property type="match status" value="1"/>
</dbReference>
<evidence type="ECO:0000259" key="6">
    <source>
        <dbReference type="PROSITE" id="PS50109"/>
    </source>
</evidence>
<proteinExistence type="predicted"/>
<dbReference type="SMART" id="SM00387">
    <property type="entry name" value="HATPase_c"/>
    <property type="match status" value="1"/>
</dbReference>
<organism evidence="8 9">
    <name type="scientific">Flavobacterium flavipallidum</name>
    <dbReference type="NCBI Taxonomy" id="3139140"/>
    <lineage>
        <taxon>Bacteria</taxon>
        <taxon>Pseudomonadati</taxon>
        <taxon>Bacteroidota</taxon>
        <taxon>Flavobacteriia</taxon>
        <taxon>Flavobacteriales</taxon>
        <taxon>Flavobacteriaceae</taxon>
        <taxon>Flavobacterium</taxon>
    </lineage>
</organism>
<dbReference type="InterPro" id="IPR003594">
    <property type="entry name" value="HATPase_dom"/>
</dbReference>
<dbReference type="CDD" id="cd17546">
    <property type="entry name" value="REC_hyHK_CKI1_RcsC-like"/>
    <property type="match status" value="1"/>
</dbReference>
<keyword evidence="9" id="KW-1185">Reference proteome</keyword>
<evidence type="ECO:0000313" key="9">
    <source>
        <dbReference type="Proteomes" id="UP001398556"/>
    </source>
</evidence>
<keyword evidence="4" id="KW-0902">Two-component regulatory system</keyword>
<feature type="modified residue" description="4-aspartylphosphate" evidence="5">
    <location>
        <position position="422"/>
    </location>
</feature>
<gene>
    <name evidence="8" type="ORF">AAEO59_06995</name>
</gene>
<dbReference type="Gene3D" id="3.30.565.10">
    <property type="entry name" value="Histidine kinase-like ATPase, C-terminal domain"/>
    <property type="match status" value="1"/>
</dbReference>
<sequence length="494" mass="55857">MSKLKEILALVRSINEDEFQEQLTHGDTLDDVYEELLFLANKFESKKKRTAEIIEQISNCFAGDFFNYLPISEAHDELDVFCMGFNTYIEELKSAMVSKKLAETINEKLVEEKERSEQLALVRHQFLSNMSHEIRTPLNGIMGFTDLLLKSASLDPEKSKQLEYIKISADVLLVIINDILDLVKIESGQLTLTNKPFNLNLLTQLLYDTFLVKTKEKAIDFKVAIDKKVPRILNGDSIRVSQIFFNLISNSVNSTPVNGKIRFKIKFQEEEDDNFILKIILKDTGLGISTEMFKEASNPFTKQYEGAGLGLTIIKKIINIMNGEIVVKSKINVGTKFIITLPFSKNDHHLSASKSYIDREYSVPKIDVNAKIKVLLAEDNRVNQLLSHKILSDYNFDCVAVANGKLAVEAVNQEDFDIVIMDLMMPVMNGYEATSAIRNMKDLLKKNIPIIALSAVVNDTVNDTCKAVGINKYISKPFSSEELYTAILSLIIRE</sequence>
<evidence type="ECO:0000259" key="7">
    <source>
        <dbReference type="PROSITE" id="PS50110"/>
    </source>
</evidence>
<dbReference type="Gene3D" id="1.10.287.130">
    <property type="match status" value="1"/>
</dbReference>
<comment type="catalytic activity">
    <reaction evidence="1">
        <text>ATP + protein L-histidine = ADP + protein N-phospho-L-histidine.</text>
        <dbReference type="EC" id="2.7.13.3"/>
    </reaction>
</comment>
<dbReference type="RefSeq" id="WP_341700019.1">
    <property type="nucleotide sequence ID" value="NZ_JBBYHU010000010.1"/>
</dbReference>
<dbReference type="CDD" id="cd00082">
    <property type="entry name" value="HisKA"/>
    <property type="match status" value="1"/>
</dbReference>
<dbReference type="PROSITE" id="PS50109">
    <property type="entry name" value="HIS_KIN"/>
    <property type="match status" value="1"/>
</dbReference>
<dbReference type="InterPro" id="IPR004358">
    <property type="entry name" value="Sig_transdc_His_kin-like_C"/>
</dbReference>
<dbReference type="PRINTS" id="PR00344">
    <property type="entry name" value="BCTRLSENSOR"/>
</dbReference>
<dbReference type="SUPFAM" id="SSF47384">
    <property type="entry name" value="Homodimeric domain of signal transducing histidine kinase"/>
    <property type="match status" value="1"/>
</dbReference>
<dbReference type="EMBL" id="JBBYHU010000010">
    <property type="protein sequence ID" value="MEL1240791.1"/>
    <property type="molecule type" value="Genomic_DNA"/>
</dbReference>
<evidence type="ECO:0000256" key="5">
    <source>
        <dbReference type="PROSITE-ProRule" id="PRU00169"/>
    </source>
</evidence>
<dbReference type="Proteomes" id="UP001398556">
    <property type="component" value="Unassembled WGS sequence"/>
</dbReference>
<dbReference type="EC" id="2.7.13.3" evidence="2"/>
<dbReference type="InterPro" id="IPR003661">
    <property type="entry name" value="HisK_dim/P_dom"/>
</dbReference>
<dbReference type="InterPro" id="IPR001789">
    <property type="entry name" value="Sig_transdc_resp-reg_receiver"/>
</dbReference>
<dbReference type="InterPro" id="IPR011006">
    <property type="entry name" value="CheY-like_superfamily"/>
</dbReference>
<dbReference type="InterPro" id="IPR036097">
    <property type="entry name" value="HisK_dim/P_sf"/>
</dbReference>
<dbReference type="SUPFAM" id="SSF55874">
    <property type="entry name" value="ATPase domain of HSP90 chaperone/DNA topoisomerase II/histidine kinase"/>
    <property type="match status" value="1"/>
</dbReference>
<dbReference type="PROSITE" id="PS50110">
    <property type="entry name" value="RESPONSE_REGULATORY"/>
    <property type="match status" value="1"/>
</dbReference>
<evidence type="ECO:0000256" key="2">
    <source>
        <dbReference type="ARBA" id="ARBA00012438"/>
    </source>
</evidence>
<name>A0ABU9HLE7_9FLAO</name>
<dbReference type="SUPFAM" id="SSF52172">
    <property type="entry name" value="CheY-like"/>
    <property type="match status" value="1"/>
</dbReference>